<dbReference type="RefSeq" id="WP_107341575.1">
    <property type="nucleotide sequence ID" value="NZ_JABRWL010000003.1"/>
</dbReference>
<sequence length="63" mass="6974">MESGVRDPLDTVVAQNNGLFTLIDGVEGTAYDNEKEERATARRGFPTRRGGFEVARRFEVSIA</sequence>
<geneLocation type="plasmid" evidence="1">
    <name>unnamed5</name>
</geneLocation>
<keyword evidence="2" id="KW-1185">Reference proteome</keyword>
<accession>A0AA44EHH5</accession>
<evidence type="ECO:0000313" key="2">
    <source>
        <dbReference type="Proteomes" id="UP001155820"/>
    </source>
</evidence>
<organism evidence="1 2">
    <name type="scientific">Agrobacterium pusense</name>
    <dbReference type="NCBI Taxonomy" id="648995"/>
    <lineage>
        <taxon>Bacteria</taxon>
        <taxon>Pseudomonadati</taxon>
        <taxon>Pseudomonadota</taxon>
        <taxon>Alphaproteobacteria</taxon>
        <taxon>Hyphomicrobiales</taxon>
        <taxon>Rhizobiaceae</taxon>
        <taxon>Rhizobium/Agrobacterium group</taxon>
        <taxon>Agrobacterium</taxon>
    </lineage>
</organism>
<protein>
    <submittedName>
        <fullName evidence="1">Uncharacterized protein</fullName>
    </submittedName>
</protein>
<dbReference type="EMBL" id="JABRWM010000005">
    <property type="protein sequence ID" value="NRF18334.1"/>
    <property type="molecule type" value="Genomic_DNA"/>
</dbReference>
<name>A0AA44EHH5_9HYPH</name>
<proteinExistence type="predicted"/>
<comment type="caution">
    <text evidence="1">The sequence shown here is derived from an EMBL/GenBank/DDBJ whole genome shotgun (WGS) entry which is preliminary data.</text>
</comment>
<dbReference type="AlphaFoldDB" id="A0AA44EHH5"/>
<keyword evidence="1" id="KW-0614">Plasmid</keyword>
<reference evidence="1" key="1">
    <citation type="submission" date="2019-07" db="EMBL/GenBank/DDBJ databases">
        <title>FDA dAtabase for Regulatory Grade micrObial Sequences (FDA-ARGOS): Supporting development and validation of Infectious Disease Dx tests.</title>
        <authorList>
            <person name="Bachman M."/>
            <person name="Young C."/>
            <person name="Tallon L."/>
            <person name="Sadzewicz L."/>
            <person name="Vavikolanu K."/>
            <person name="Mehta A."/>
            <person name="Aluvathingal J."/>
            <person name="Nadendla S."/>
            <person name="Nandy P."/>
            <person name="Geyer C."/>
            <person name="Yan Y."/>
            <person name="Sichtig H."/>
        </authorList>
    </citation>
    <scope>NUCLEOTIDE SEQUENCE</scope>
    <source>
        <strain evidence="1">FDAARGOS_618</strain>
        <plasmid evidence="1">unnamed5</plasmid>
    </source>
</reference>
<evidence type="ECO:0000313" key="1">
    <source>
        <dbReference type="EMBL" id="NRF18334.1"/>
    </source>
</evidence>
<gene>
    <name evidence="1" type="ORF">FOB26_04280</name>
</gene>
<dbReference type="Proteomes" id="UP001155820">
    <property type="component" value="Unassembled WGS sequence"/>
</dbReference>